<sequence length="72" mass="7963">MRTTHSPPCSPKRRPVRTSPRCPLPVPVSGKCAWMPRTAVSAFPPARGSPRCVPTSHDTPRDDHRRGQHSRG</sequence>
<reference evidence="2 3" key="2">
    <citation type="journal article" date="2016" name="Environ. Microbiol. Rep.">
        <title>Metagenomic evidence for the presence of phototrophic Gemmatimonadetes bacteria in diverse environments.</title>
        <authorList>
            <person name="Zeng Y."/>
            <person name="Baumbach J."/>
            <person name="Barbosa E.G."/>
            <person name="Azevedo V."/>
            <person name="Zhang C."/>
            <person name="Koblizek M."/>
        </authorList>
    </citation>
    <scope>NUCLEOTIDE SEQUENCE [LARGE SCALE GENOMIC DNA]</scope>
    <source>
        <strain evidence="2 3">AP64</strain>
    </source>
</reference>
<dbReference type="EMBL" id="CP011454">
    <property type="protein sequence ID" value="AMW06213.1"/>
    <property type="molecule type" value="Genomic_DNA"/>
</dbReference>
<dbReference type="AlphaFoldDB" id="A0A143BNK5"/>
<feature type="region of interest" description="Disordered" evidence="1">
    <location>
        <begin position="1"/>
        <end position="22"/>
    </location>
</feature>
<accession>A0A143BNK5</accession>
<gene>
    <name evidence="2" type="ORF">GEMMAAP_18350</name>
</gene>
<reference evidence="2 3" key="1">
    <citation type="journal article" date="2014" name="Proc. Natl. Acad. Sci. U.S.A.">
        <title>Functional type 2 photosynthetic reaction centers found in the rare bacterial phylum Gemmatimonadetes.</title>
        <authorList>
            <person name="Zeng Y."/>
            <person name="Feng F."/>
            <person name="Medova H."/>
            <person name="Dean J."/>
            <person name="Koblizek M."/>
        </authorList>
    </citation>
    <scope>NUCLEOTIDE SEQUENCE [LARGE SCALE GENOMIC DNA]</scope>
    <source>
        <strain evidence="2 3">AP64</strain>
    </source>
</reference>
<dbReference type="Proteomes" id="UP000076404">
    <property type="component" value="Chromosome"/>
</dbReference>
<name>A0A143BNK5_9BACT</name>
<proteinExistence type="predicted"/>
<evidence type="ECO:0000313" key="3">
    <source>
        <dbReference type="Proteomes" id="UP000076404"/>
    </source>
</evidence>
<dbReference type="STRING" id="1379270.GEMMAAP_18350"/>
<keyword evidence="3" id="KW-1185">Reference proteome</keyword>
<protein>
    <submittedName>
        <fullName evidence="2">Uncharacterized protein</fullName>
    </submittedName>
</protein>
<evidence type="ECO:0000313" key="2">
    <source>
        <dbReference type="EMBL" id="AMW06213.1"/>
    </source>
</evidence>
<feature type="region of interest" description="Disordered" evidence="1">
    <location>
        <begin position="40"/>
        <end position="72"/>
    </location>
</feature>
<evidence type="ECO:0000256" key="1">
    <source>
        <dbReference type="SAM" id="MobiDB-lite"/>
    </source>
</evidence>
<dbReference type="KEGG" id="gph:GEMMAAP_18350"/>
<organism evidence="2 3">
    <name type="scientific">Gemmatimonas phototrophica</name>
    <dbReference type="NCBI Taxonomy" id="1379270"/>
    <lineage>
        <taxon>Bacteria</taxon>
        <taxon>Pseudomonadati</taxon>
        <taxon>Gemmatimonadota</taxon>
        <taxon>Gemmatimonadia</taxon>
        <taxon>Gemmatimonadales</taxon>
        <taxon>Gemmatimonadaceae</taxon>
        <taxon>Gemmatimonas</taxon>
    </lineage>
</organism>